<dbReference type="EMBL" id="JAVEPI010000001">
    <property type="protein sequence ID" value="KAK1444524.1"/>
    <property type="molecule type" value="Genomic_DNA"/>
</dbReference>
<gene>
    <name evidence="6" type="ORF">BgAZ_104300</name>
</gene>
<dbReference type="GO" id="GO:0005739">
    <property type="term" value="C:mitochondrion"/>
    <property type="evidence" value="ECO:0007669"/>
    <property type="project" value="TreeGrafter"/>
</dbReference>
<dbReference type="Proteomes" id="UP001230268">
    <property type="component" value="Unassembled WGS sequence"/>
</dbReference>
<keyword evidence="3" id="KW-0004">4Fe-4S</keyword>
<protein>
    <recommendedName>
        <fullName evidence="5">Core domain-containing protein</fullName>
    </recommendedName>
</protein>
<comment type="caution">
    <text evidence="6">The sequence shown here is derived from an EMBL/GenBank/DDBJ whole genome shotgun (WGS) entry which is preliminary data.</text>
</comment>
<keyword evidence="3" id="KW-0411">Iron-sulfur</keyword>
<comment type="similarity">
    <text evidence="2">Belongs to the HesB/IscA family.</text>
</comment>
<organism evidence="6 7">
    <name type="scientific">Babesia gibsoni</name>
    <dbReference type="NCBI Taxonomy" id="33632"/>
    <lineage>
        <taxon>Eukaryota</taxon>
        <taxon>Sar</taxon>
        <taxon>Alveolata</taxon>
        <taxon>Apicomplexa</taxon>
        <taxon>Aconoidasida</taxon>
        <taxon>Piroplasmida</taxon>
        <taxon>Babesiidae</taxon>
        <taxon>Babesia</taxon>
    </lineage>
</organism>
<feature type="region of interest" description="Disordered" evidence="4">
    <location>
        <begin position="188"/>
        <end position="248"/>
    </location>
</feature>
<evidence type="ECO:0000256" key="2">
    <source>
        <dbReference type="ARBA" id="ARBA00006718"/>
    </source>
</evidence>
<dbReference type="PANTHER" id="PTHR43011:SF1">
    <property type="entry name" value="IRON-SULFUR CLUSTER ASSEMBLY 2 HOMOLOG, MITOCHONDRIAL"/>
    <property type="match status" value="1"/>
</dbReference>
<name>A0AAD8UVT6_BABGI</name>
<dbReference type="GO" id="GO:0005506">
    <property type="term" value="F:iron ion binding"/>
    <property type="evidence" value="ECO:0007669"/>
    <property type="project" value="TreeGrafter"/>
</dbReference>
<dbReference type="InterPro" id="IPR000361">
    <property type="entry name" value="ATAP_core_dom"/>
</dbReference>
<dbReference type="GO" id="GO:0051539">
    <property type="term" value="F:4 iron, 4 sulfur cluster binding"/>
    <property type="evidence" value="ECO:0007669"/>
    <property type="project" value="TreeGrafter"/>
</dbReference>
<keyword evidence="7" id="KW-1185">Reference proteome</keyword>
<evidence type="ECO:0000313" key="7">
    <source>
        <dbReference type="Proteomes" id="UP001230268"/>
    </source>
</evidence>
<dbReference type="AlphaFoldDB" id="A0AAD8UVT6"/>
<evidence type="ECO:0000256" key="4">
    <source>
        <dbReference type="SAM" id="MobiDB-lite"/>
    </source>
</evidence>
<keyword evidence="3" id="KW-0408">Iron</keyword>
<dbReference type="GO" id="GO:0016226">
    <property type="term" value="P:iron-sulfur cluster assembly"/>
    <property type="evidence" value="ECO:0007669"/>
    <property type="project" value="InterPro"/>
</dbReference>
<evidence type="ECO:0000256" key="1">
    <source>
        <dbReference type="ARBA" id="ARBA00005151"/>
    </source>
</evidence>
<dbReference type="Pfam" id="PF01521">
    <property type="entry name" value="Fe-S_biosyn"/>
    <property type="match status" value="1"/>
</dbReference>
<comment type="pathway">
    <text evidence="1">Cofactor biosynthesis; iron-sulfur cluster biosynthesis.</text>
</comment>
<evidence type="ECO:0000259" key="5">
    <source>
        <dbReference type="Pfam" id="PF01521"/>
    </source>
</evidence>
<feature type="domain" description="Core" evidence="5">
    <location>
        <begin position="385"/>
        <end position="486"/>
    </location>
</feature>
<evidence type="ECO:0000256" key="3">
    <source>
        <dbReference type="ARBA" id="ARBA00022485"/>
    </source>
</evidence>
<dbReference type="Gene3D" id="2.60.300.12">
    <property type="entry name" value="HesB-like domain"/>
    <property type="match status" value="1"/>
</dbReference>
<proteinExistence type="inferred from homology"/>
<dbReference type="InterPro" id="IPR035903">
    <property type="entry name" value="HesB-like_dom_sf"/>
</dbReference>
<dbReference type="GO" id="GO:0051537">
    <property type="term" value="F:2 iron, 2 sulfur cluster binding"/>
    <property type="evidence" value="ECO:0007669"/>
    <property type="project" value="TreeGrafter"/>
</dbReference>
<dbReference type="SUPFAM" id="SSF89360">
    <property type="entry name" value="HesB-like domain"/>
    <property type="match status" value="1"/>
</dbReference>
<dbReference type="InterPro" id="IPR016092">
    <property type="entry name" value="ATAP"/>
</dbReference>
<accession>A0AAD8UVT6</accession>
<dbReference type="NCBIfam" id="TIGR00049">
    <property type="entry name" value="iron-sulfur cluster assembly accessory protein"/>
    <property type="match status" value="1"/>
</dbReference>
<sequence length="492" mass="54462">MGKVRSFFSVLSCPKTRRGKATGVKNDKRLIKQPSTSESEVCGVATINAFSFSDRTNDVVIPRKDKVSPSVEFEIIVPVEDNLYSQKDIAVMALFNTLNLKMRQNLFAAFMCWHKWTMRVRLCRYFVKRIGLITAKSVDNSMRDAIVTLRQYRKSGKAGGIPSATLKKVDDNIHKGDHSYTSGRVLTISGERKVEKPRASSASLQESKTKGDSRVELGAPRQSSHSLAIHSASPGQGDTAKSVRPRSQTTGVSYVTFRGNNNNGLIHSSKVDISLKGVASTGNGNLKLSNKDCLLHPLLPRESSTSERGCRASTNKTYIDNTVLTEEKRRLSNVIYQKAIKNTNVMKPVVVTSKSNVVCQLEFFTLDKYVQYANKAINYKVLRDVNFTNSAIERLKVMAHKHGNKSFVISVTGGGCSGFQYHFRLVDDPGDLKCILNTEGCVSVFSDEASFELIDSCTIDYQSNLVGSKFVLDNIKNVSKRCSCGNSFDIKD</sequence>
<reference evidence="6" key="1">
    <citation type="submission" date="2023-08" db="EMBL/GenBank/DDBJ databases">
        <title>Draft sequence of the Babesia gibsoni genome.</title>
        <authorList>
            <person name="Yamagishi J.Y."/>
            <person name="Xuan X.X."/>
        </authorList>
    </citation>
    <scope>NUCLEOTIDE SEQUENCE</scope>
    <source>
        <strain evidence="6">Azabu</strain>
    </source>
</reference>
<evidence type="ECO:0000313" key="6">
    <source>
        <dbReference type="EMBL" id="KAK1444524.1"/>
    </source>
</evidence>
<dbReference type="PANTHER" id="PTHR43011">
    <property type="entry name" value="IRON-SULFUR CLUSTER ASSEMBLY 2 HOMOLOG, MITOCHONDRIAL"/>
    <property type="match status" value="1"/>
</dbReference>
<keyword evidence="3" id="KW-0479">Metal-binding</keyword>